<feature type="signal peptide" evidence="2">
    <location>
        <begin position="1"/>
        <end position="28"/>
    </location>
</feature>
<dbReference type="SUPFAM" id="SSF53850">
    <property type="entry name" value="Periplasmic binding protein-like II"/>
    <property type="match status" value="1"/>
</dbReference>
<dbReference type="Gene3D" id="3.40.190.150">
    <property type="entry name" value="Bordetella uptake gene, domain 1"/>
    <property type="match status" value="1"/>
</dbReference>
<dbReference type="InterPro" id="IPR042100">
    <property type="entry name" value="Bug_dom1"/>
</dbReference>
<dbReference type="PIRSF" id="PIRSF017082">
    <property type="entry name" value="YflP"/>
    <property type="match status" value="1"/>
</dbReference>
<dbReference type="KEGG" id="vbo:CKY39_22100"/>
<evidence type="ECO:0000256" key="2">
    <source>
        <dbReference type="SAM" id="SignalP"/>
    </source>
</evidence>
<evidence type="ECO:0000313" key="4">
    <source>
        <dbReference type="Proteomes" id="UP000217154"/>
    </source>
</evidence>
<reference evidence="3 4" key="1">
    <citation type="submission" date="2017-09" db="EMBL/GenBank/DDBJ databases">
        <title>The diverse metabolic capabilities of V. boronicumulans make it an excellent choice for continued studies on novel biodegradation.</title>
        <authorList>
            <person name="Sun S."/>
        </authorList>
    </citation>
    <scope>NUCLEOTIDE SEQUENCE [LARGE SCALE GENOMIC DNA]</scope>
    <source>
        <strain evidence="3 4">J1</strain>
    </source>
</reference>
<dbReference type="RefSeq" id="WP_095745967.1">
    <property type="nucleotide sequence ID" value="NZ_CP023284.1"/>
</dbReference>
<proteinExistence type="inferred from homology"/>
<evidence type="ECO:0000256" key="1">
    <source>
        <dbReference type="ARBA" id="ARBA00006987"/>
    </source>
</evidence>
<protein>
    <recommendedName>
        <fullName evidence="5">Tripartite tricarboxylate transporter substrate binding protein</fullName>
    </recommendedName>
</protein>
<dbReference type="PANTHER" id="PTHR42928">
    <property type="entry name" value="TRICARBOXYLATE-BINDING PROTEIN"/>
    <property type="match status" value="1"/>
</dbReference>
<dbReference type="Pfam" id="PF03401">
    <property type="entry name" value="TctC"/>
    <property type="match status" value="1"/>
</dbReference>
<sequence>MKHATMYSRRTLLGQSLSLGLSSLVGNAARAATAAWPSKPIQVIVPATTGSAPEIVARLIAEALSARLSNPVYVEGMPGASGIIGTDKALKAPADGHTLLYAMNQVATMNPHLYPRLPYNPARDMAPISLVARGGYVLLAHSGLPASDLPSLIALAKREPGKLAYASTGNGSAFHLGMELIKAQCGIDLLHVPYRSGANANTELMAGRVQVRLEPQASALALVRGGRVKALAVTTPTRLPVLPQVPTVRETLPGFELSGWNALWAPAGTPAPVIARLNAEVQQILKSDAFRSHLLQLGLTPEGSTPAELAALTAQETAQWKALIDKTGIKAD</sequence>
<comment type="similarity">
    <text evidence="1">Belongs to the UPF0065 (bug) family.</text>
</comment>
<dbReference type="PANTHER" id="PTHR42928:SF5">
    <property type="entry name" value="BLR1237 PROTEIN"/>
    <property type="match status" value="1"/>
</dbReference>
<dbReference type="CDD" id="cd13578">
    <property type="entry name" value="PBP2_Bug27"/>
    <property type="match status" value="1"/>
</dbReference>
<dbReference type="InterPro" id="IPR006311">
    <property type="entry name" value="TAT_signal"/>
</dbReference>
<evidence type="ECO:0000313" key="3">
    <source>
        <dbReference type="EMBL" id="ATA55618.1"/>
    </source>
</evidence>
<dbReference type="AlphaFoldDB" id="A0A250DML5"/>
<name>A0A250DML5_9BURK</name>
<evidence type="ECO:0008006" key="5">
    <source>
        <dbReference type="Google" id="ProtNLM"/>
    </source>
</evidence>
<dbReference type="EMBL" id="CP023284">
    <property type="protein sequence ID" value="ATA55618.1"/>
    <property type="molecule type" value="Genomic_DNA"/>
</dbReference>
<dbReference type="InterPro" id="IPR005064">
    <property type="entry name" value="BUG"/>
</dbReference>
<accession>A0A250DML5</accession>
<keyword evidence="2" id="KW-0732">Signal</keyword>
<organism evidence="3 4">
    <name type="scientific">Variovorax boronicumulans</name>
    <dbReference type="NCBI Taxonomy" id="436515"/>
    <lineage>
        <taxon>Bacteria</taxon>
        <taxon>Pseudomonadati</taxon>
        <taxon>Pseudomonadota</taxon>
        <taxon>Betaproteobacteria</taxon>
        <taxon>Burkholderiales</taxon>
        <taxon>Comamonadaceae</taxon>
        <taxon>Variovorax</taxon>
    </lineage>
</organism>
<dbReference type="Gene3D" id="3.40.190.10">
    <property type="entry name" value="Periplasmic binding protein-like II"/>
    <property type="match status" value="1"/>
</dbReference>
<gene>
    <name evidence="3" type="ORF">CKY39_22100</name>
</gene>
<feature type="chain" id="PRO_5012603163" description="Tripartite tricarboxylate transporter substrate binding protein" evidence="2">
    <location>
        <begin position="29"/>
        <end position="332"/>
    </location>
</feature>
<dbReference type="PROSITE" id="PS51318">
    <property type="entry name" value="TAT"/>
    <property type="match status" value="1"/>
</dbReference>
<dbReference type="Proteomes" id="UP000217154">
    <property type="component" value="Chromosome"/>
</dbReference>